<keyword evidence="7 8" id="KW-0539">Nucleus</keyword>
<dbReference type="AlphaFoldDB" id="A0A226EKZ8"/>
<comment type="subcellular location">
    <subcellularLocation>
        <location evidence="8">Cytoplasm</location>
    </subcellularLocation>
    <subcellularLocation>
        <location evidence="8">Nucleus</location>
    </subcellularLocation>
</comment>
<dbReference type="STRING" id="158441.A0A226EKZ8"/>
<keyword evidence="14" id="KW-1185">Reference proteome</keyword>
<comment type="function">
    <text evidence="1 8">Acts as an adapter for the XPO1/CRM1-mediated export of the 60S ribosomal subunit.</text>
</comment>
<gene>
    <name evidence="13" type="ORF">Fcan01_08457</name>
</gene>
<feature type="compositionally biased region" description="Acidic residues" evidence="9">
    <location>
        <begin position="491"/>
        <end position="505"/>
    </location>
</feature>
<evidence type="ECO:0000256" key="1">
    <source>
        <dbReference type="ARBA" id="ARBA00002269"/>
    </source>
</evidence>
<accession>A0A226EKZ8</accession>
<evidence type="ECO:0000259" key="11">
    <source>
        <dbReference type="Pfam" id="PF21192"/>
    </source>
</evidence>
<dbReference type="OMA" id="VILVRKH"/>
<feature type="domain" description="60S ribosomal export protein NMD3 OB-fold" evidence="11">
    <location>
        <begin position="314"/>
        <end position="406"/>
    </location>
</feature>
<dbReference type="Pfam" id="PF21192">
    <property type="entry name" value="OB_NMD3"/>
    <property type="match status" value="1"/>
</dbReference>
<evidence type="ECO:0000259" key="10">
    <source>
        <dbReference type="Pfam" id="PF04981"/>
    </source>
</evidence>
<evidence type="ECO:0000256" key="2">
    <source>
        <dbReference type="ARBA" id="ARBA00009794"/>
    </source>
</evidence>
<evidence type="ECO:0000256" key="8">
    <source>
        <dbReference type="RuleBase" id="RU364108"/>
    </source>
</evidence>
<evidence type="ECO:0000313" key="14">
    <source>
        <dbReference type="Proteomes" id="UP000198287"/>
    </source>
</evidence>
<dbReference type="GO" id="GO:0005737">
    <property type="term" value="C:cytoplasm"/>
    <property type="evidence" value="ECO:0007669"/>
    <property type="project" value="UniProtKB-SubCell"/>
</dbReference>
<evidence type="ECO:0000256" key="4">
    <source>
        <dbReference type="ARBA" id="ARBA00022448"/>
    </source>
</evidence>
<dbReference type="PANTHER" id="PTHR12746">
    <property type="entry name" value="NONSENSE-MEDIATED MRNA DECAY PROTEIN 3"/>
    <property type="match status" value="1"/>
</dbReference>
<evidence type="ECO:0000256" key="3">
    <source>
        <dbReference type="ARBA" id="ARBA00017035"/>
    </source>
</evidence>
<reference evidence="13 14" key="1">
    <citation type="submission" date="2015-12" db="EMBL/GenBank/DDBJ databases">
        <title>The genome of Folsomia candida.</title>
        <authorList>
            <person name="Faddeeva A."/>
            <person name="Derks M.F."/>
            <person name="Anvar Y."/>
            <person name="Smit S."/>
            <person name="Van Straalen N."/>
            <person name="Roelofs D."/>
        </authorList>
    </citation>
    <scope>NUCLEOTIDE SEQUENCE [LARGE SCALE GENOMIC DNA]</scope>
    <source>
        <strain evidence="13 14">VU population</strain>
        <tissue evidence="13">Whole body</tissue>
    </source>
</reference>
<dbReference type="InterPro" id="IPR048899">
    <property type="entry name" value="NMD_SH3"/>
</dbReference>
<proteinExistence type="inferred from homology"/>
<dbReference type="InterPro" id="IPR039768">
    <property type="entry name" value="Nmd3"/>
</dbReference>
<name>A0A226EKZ8_FOLCA</name>
<evidence type="ECO:0000259" key="12">
    <source>
        <dbReference type="Pfam" id="PF21193"/>
    </source>
</evidence>
<dbReference type="EMBL" id="LNIX01000003">
    <property type="protein sequence ID" value="OXA57888.1"/>
    <property type="molecule type" value="Genomic_DNA"/>
</dbReference>
<evidence type="ECO:0000256" key="6">
    <source>
        <dbReference type="ARBA" id="ARBA00022927"/>
    </source>
</evidence>
<evidence type="ECO:0000256" key="7">
    <source>
        <dbReference type="ARBA" id="ARBA00023242"/>
    </source>
</evidence>
<keyword evidence="4 8" id="KW-0813">Transport</keyword>
<dbReference type="GO" id="GO:0015031">
    <property type="term" value="P:protein transport"/>
    <property type="evidence" value="ECO:0007669"/>
    <property type="project" value="UniProtKB-KW"/>
</dbReference>
<dbReference type="InterPro" id="IPR007064">
    <property type="entry name" value="Nmd3_N"/>
</dbReference>
<feature type="region of interest" description="Disordered" evidence="9">
    <location>
        <begin position="486"/>
        <end position="505"/>
    </location>
</feature>
<protein>
    <recommendedName>
        <fullName evidence="3 8">60S ribosomal export protein NMD3</fullName>
    </recommendedName>
</protein>
<dbReference type="Pfam" id="PF21193">
    <property type="entry name" value="NMD_SH3"/>
    <property type="match status" value="1"/>
</dbReference>
<dbReference type="InterPro" id="IPR048898">
    <property type="entry name" value="OB_NMD3"/>
</dbReference>
<organism evidence="13 14">
    <name type="scientific">Folsomia candida</name>
    <name type="common">Springtail</name>
    <dbReference type="NCBI Taxonomy" id="158441"/>
    <lineage>
        <taxon>Eukaryota</taxon>
        <taxon>Metazoa</taxon>
        <taxon>Ecdysozoa</taxon>
        <taxon>Arthropoda</taxon>
        <taxon>Hexapoda</taxon>
        <taxon>Collembola</taxon>
        <taxon>Entomobryomorpha</taxon>
        <taxon>Isotomoidea</taxon>
        <taxon>Isotomidae</taxon>
        <taxon>Proisotominae</taxon>
        <taxon>Folsomia</taxon>
    </lineage>
</organism>
<keyword evidence="6 8" id="KW-0653">Protein transport</keyword>
<evidence type="ECO:0000256" key="9">
    <source>
        <dbReference type="SAM" id="MobiDB-lite"/>
    </source>
</evidence>
<dbReference type="Pfam" id="PF04981">
    <property type="entry name" value="NMD3"/>
    <property type="match status" value="1"/>
</dbReference>
<dbReference type="Proteomes" id="UP000198287">
    <property type="component" value="Unassembled WGS sequence"/>
</dbReference>
<evidence type="ECO:0000313" key="13">
    <source>
        <dbReference type="EMBL" id="OXA57888.1"/>
    </source>
</evidence>
<dbReference type="GO" id="GO:0005634">
    <property type="term" value="C:nucleus"/>
    <property type="evidence" value="ECO:0007669"/>
    <property type="project" value="UniProtKB-SubCell"/>
</dbReference>
<feature type="domain" description="60S ribosomal export protein NMD3 SH3" evidence="12">
    <location>
        <begin position="250"/>
        <end position="298"/>
    </location>
</feature>
<dbReference type="PANTHER" id="PTHR12746:SF2">
    <property type="entry name" value="60S RIBOSOMAL EXPORT PROTEIN NMD3"/>
    <property type="match status" value="1"/>
</dbReference>
<evidence type="ECO:0000256" key="5">
    <source>
        <dbReference type="ARBA" id="ARBA00022490"/>
    </source>
</evidence>
<dbReference type="GO" id="GO:0043023">
    <property type="term" value="F:ribosomal large subunit binding"/>
    <property type="evidence" value="ECO:0007669"/>
    <property type="project" value="InterPro"/>
</dbReference>
<dbReference type="OrthoDB" id="203821at2759"/>
<sequence>MEYLPSPDEGTTGPGKILCCQCGTLIDPNPANMCVPCVRTQVDITEGIPKQGTLSFCKGCERYLQPPTQWLKCAPESRELLGLCLKKLKGLSKVRLVDAGFIWTEPHSKRIKVKLTVQSEVMGGAVLQQVFTVEFTQIAQLCDDCRRADAKDYWKALVQVRQKAEHKKTLYYLEQLILKYKAHKNTNGVKPHHDGLDFYYQTESGARKMVDFLGQMLPCRYQHSKKLISHDTHNNTYNYKFTFSVEMVPICKDSIVCLPTKLAHQLGGIGQICIVNRVTNAVHLIDPTTAQVAELSASNFWRQQFGTICSCRNLIEFVVMEVEPIIKRTKFSGQGTISDKHIPADVYVVKANAMGDTPVHCRSHLGHLLSPGDTVLGFDMGNTNVNDPNFEKLKPDAIPDVILVKKHYPEQKQKRRWKLRHFLDKMDTDSVNKDYEDFLQDLEEDPAYREGVNIYKDRTRLKSGTFTDDPDEGQPKISLEEMLDDLTLSEAEGEPNEWVDIDEDE</sequence>
<dbReference type="GO" id="GO:0000055">
    <property type="term" value="P:ribosomal large subunit export from nucleus"/>
    <property type="evidence" value="ECO:0007669"/>
    <property type="project" value="TreeGrafter"/>
</dbReference>
<comment type="similarity">
    <text evidence="2 8">Belongs to the NMD3 family.</text>
</comment>
<comment type="caution">
    <text evidence="13">The sequence shown here is derived from an EMBL/GenBank/DDBJ whole genome shotgun (WGS) entry which is preliminary data.</text>
</comment>
<feature type="domain" description="Nmd3 N-terminal" evidence="10">
    <location>
        <begin position="19"/>
        <end position="246"/>
    </location>
</feature>
<keyword evidence="5 8" id="KW-0963">Cytoplasm</keyword>